<dbReference type="PANTHER" id="PTHR33823:SF4">
    <property type="entry name" value="GENERAL STRESS PROTEIN 16O"/>
    <property type="match status" value="1"/>
</dbReference>
<accession>A0A4R3XPH2</accession>
<evidence type="ECO:0000256" key="2">
    <source>
        <dbReference type="ARBA" id="ARBA00022771"/>
    </source>
</evidence>
<protein>
    <submittedName>
        <fullName evidence="6">TraR/DksA family transcriptional regulator</fullName>
    </submittedName>
</protein>
<feature type="domain" description="Zinc finger DksA/TraR C4-type" evidence="5">
    <location>
        <begin position="89"/>
        <end position="122"/>
    </location>
</feature>
<sequence length="132" mass="14888">MSELSQEQLTQIKEVLNQRYQTVIEEVREELANAGQHQYIEIIGNVPADSGDASMGDMLADLNAAMIDRQILEIRDIEAARLRIKNNEFGACQDCGEGIAFERLMAYPTAKRCISCQQQYEKTYATENIPSL</sequence>
<evidence type="ECO:0000313" key="6">
    <source>
        <dbReference type="EMBL" id="TCV79965.1"/>
    </source>
</evidence>
<keyword evidence="2" id="KW-0863">Zinc-finger</keyword>
<evidence type="ECO:0000259" key="5">
    <source>
        <dbReference type="Pfam" id="PF01258"/>
    </source>
</evidence>
<feature type="zinc finger region" description="dksA C4-type" evidence="4">
    <location>
        <begin position="92"/>
        <end position="116"/>
    </location>
</feature>
<evidence type="ECO:0000256" key="4">
    <source>
        <dbReference type="PROSITE-ProRule" id="PRU00510"/>
    </source>
</evidence>
<reference evidence="6 7" key="1">
    <citation type="submission" date="2019-03" db="EMBL/GenBank/DDBJ databases">
        <title>Genomic Encyclopedia of Type Strains, Phase IV (KMG-IV): sequencing the most valuable type-strain genomes for metagenomic binning, comparative biology and taxonomic classification.</title>
        <authorList>
            <person name="Goeker M."/>
        </authorList>
    </citation>
    <scope>NUCLEOTIDE SEQUENCE [LARGE SCALE GENOMIC DNA]</scope>
    <source>
        <strain evidence="6 7">DSM 100309</strain>
    </source>
</reference>
<evidence type="ECO:0000256" key="1">
    <source>
        <dbReference type="ARBA" id="ARBA00022723"/>
    </source>
</evidence>
<dbReference type="Proteomes" id="UP000295367">
    <property type="component" value="Unassembled WGS sequence"/>
</dbReference>
<keyword evidence="3" id="KW-0862">Zinc</keyword>
<dbReference type="PROSITE" id="PS51128">
    <property type="entry name" value="ZF_DKSA_2"/>
    <property type="match status" value="1"/>
</dbReference>
<dbReference type="PANTHER" id="PTHR33823">
    <property type="entry name" value="RNA POLYMERASE-BINDING TRANSCRIPTION FACTOR DKSA-RELATED"/>
    <property type="match status" value="1"/>
</dbReference>
<dbReference type="SUPFAM" id="SSF109635">
    <property type="entry name" value="DnaK suppressor protein DksA, alpha-hairpin domain"/>
    <property type="match status" value="1"/>
</dbReference>
<comment type="caution">
    <text evidence="6">The sequence shown here is derived from an EMBL/GenBank/DDBJ whole genome shotgun (WGS) entry which is preliminary data.</text>
</comment>
<evidence type="ECO:0000313" key="7">
    <source>
        <dbReference type="Proteomes" id="UP000295367"/>
    </source>
</evidence>
<gene>
    <name evidence="6" type="ORF">EDC63_13210</name>
</gene>
<proteinExistence type="predicted"/>
<dbReference type="SUPFAM" id="SSF57716">
    <property type="entry name" value="Glucocorticoid receptor-like (DNA-binding domain)"/>
    <property type="match status" value="1"/>
</dbReference>
<dbReference type="AlphaFoldDB" id="A0A4R3XPH2"/>
<dbReference type="RefSeq" id="WP_124946117.1">
    <property type="nucleotide sequence ID" value="NZ_BHVT01000026.1"/>
</dbReference>
<dbReference type="Pfam" id="PF01258">
    <property type="entry name" value="zf-dskA_traR"/>
    <property type="match status" value="1"/>
</dbReference>
<name>A0A4R3XPH2_9PROT</name>
<dbReference type="GO" id="GO:0008270">
    <property type="term" value="F:zinc ion binding"/>
    <property type="evidence" value="ECO:0007669"/>
    <property type="project" value="UniProtKB-KW"/>
</dbReference>
<keyword evidence="1" id="KW-0479">Metal-binding</keyword>
<dbReference type="InterPro" id="IPR037187">
    <property type="entry name" value="DnaK_N"/>
</dbReference>
<organism evidence="6 7">
    <name type="scientific">Sulfurirhabdus autotrophica</name>
    <dbReference type="NCBI Taxonomy" id="1706046"/>
    <lineage>
        <taxon>Bacteria</taxon>
        <taxon>Pseudomonadati</taxon>
        <taxon>Pseudomonadota</taxon>
        <taxon>Betaproteobacteria</taxon>
        <taxon>Nitrosomonadales</taxon>
        <taxon>Sulfuricellaceae</taxon>
        <taxon>Sulfurirhabdus</taxon>
    </lineage>
</organism>
<dbReference type="EMBL" id="SMCO01000032">
    <property type="protein sequence ID" value="TCV79965.1"/>
    <property type="molecule type" value="Genomic_DNA"/>
</dbReference>
<keyword evidence="7" id="KW-1185">Reference proteome</keyword>
<dbReference type="Gene3D" id="1.20.120.910">
    <property type="entry name" value="DksA, coiled-coil domain"/>
    <property type="match status" value="1"/>
</dbReference>
<evidence type="ECO:0000256" key="3">
    <source>
        <dbReference type="ARBA" id="ARBA00022833"/>
    </source>
</evidence>
<dbReference type="InterPro" id="IPR000962">
    <property type="entry name" value="Znf_DskA_TraR"/>
</dbReference>
<dbReference type="OrthoDB" id="9811543at2"/>